<dbReference type="SUPFAM" id="SSF48264">
    <property type="entry name" value="Cytochrome P450"/>
    <property type="match status" value="2"/>
</dbReference>
<keyword evidence="9" id="KW-0812">Transmembrane</keyword>
<proteinExistence type="inferred from homology"/>
<reference evidence="10 11" key="1">
    <citation type="submission" date="2024-01" db="EMBL/GenBank/DDBJ databases">
        <title>The genomes of 5 underutilized Papilionoideae crops provide insights into root nodulation and disease resistanc.</title>
        <authorList>
            <person name="Jiang F."/>
        </authorList>
    </citation>
    <scope>NUCLEOTIDE SEQUENCE [LARGE SCALE GENOMIC DNA]</scope>
    <source>
        <strain evidence="10">JINMINGXINNONG_FW02</strain>
        <tissue evidence="10">Leaves</tissue>
    </source>
</reference>
<keyword evidence="9" id="KW-1133">Transmembrane helix</keyword>
<evidence type="ECO:0000256" key="4">
    <source>
        <dbReference type="ARBA" id="ARBA00022723"/>
    </source>
</evidence>
<dbReference type="PRINTS" id="PR00385">
    <property type="entry name" value="P450"/>
</dbReference>
<gene>
    <name evidence="10" type="ORF">VNO80_23793</name>
</gene>
<evidence type="ECO:0000256" key="1">
    <source>
        <dbReference type="ARBA" id="ARBA00001971"/>
    </source>
</evidence>
<dbReference type="Gene3D" id="1.10.630.10">
    <property type="entry name" value="Cytochrome P450"/>
    <property type="match status" value="2"/>
</dbReference>
<dbReference type="GO" id="GO:0005506">
    <property type="term" value="F:iron ion binding"/>
    <property type="evidence" value="ECO:0007669"/>
    <property type="project" value="InterPro"/>
</dbReference>
<keyword evidence="5" id="KW-0560">Oxidoreductase</keyword>
<feature type="transmembrane region" description="Helical" evidence="9">
    <location>
        <begin position="6"/>
        <end position="27"/>
    </location>
</feature>
<accession>A0AAN9M654</accession>
<keyword evidence="7" id="KW-0503">Monooxygenase</keyword>
<keyword evidence="9" id="KW-0472">Membrane</keyword>
<evidence type="ECO:0000256" key="6">
    <source>
        <dbReference type="ARBA" id="ARBA00023004"/>
    </source>
</evidence>
<organism evidence="10 11">
    <name type="scientific">Phaseolus coccineus</name>
    <name type="common">Scarlet runner bean</name>
    <name type="synonym">Phaseolus multiflorus</name>
    <dbReference type="NCBI Taxonomy" id="3886"/>
    <lineage>
        <taxon>Eukaryota</taxon>
        <taxon>Viridiplantae</taxon>
        <taxon>Streptophyta</taxon>
        <taxon>Embryophyta</taxon>
        <taxon>Tracheophyta</taxon>
        <taxon>Spermatophyta</taxon>
        <taxon>Magnoliopsida</taxon>
        <taxon>eudicotyledons</taxon>
        <taxon>Gunneridae</taxon>
        <taxon>Pentapetalae</taxon>
        <taxon>rosids</taxon>
        <taxon>fabids</taxon>
        <taxon>Fabales</taxon>
        <taxon>Fabaceae</taxon>
        <taxon>Papilionoideae</taxon>
        <taxon>50 kb inversion clade</taxon>
        <taxon>NPAAA clade</taxon>
        <taxon>indigoferoid/millettioid clade</taxon>
        <taxon>Phaseoleae</taxon>
        <taxon>Phaseolus</taxon>
    </lineage>
</organism>
<evidence type="ECO:0000256" key="9">
    <source>
        <dbReference type="SAM" id="Phobius"/>
    </source>
</evidence>
<dbReference type="InterPro" id="IPR017972">
    <property type="entry name" value="Cyt_P450_CS"/>
</dbReference>
<protein>
    <recommendedName>
        <fullName evidence="12">Cytochrome P450</fullName>
    </recommendedName>
</protein>
<evidence type="ECO:0000313" key="11">
    <source>
        <dbReference type="Proteomes" id="UP001374584"/>
    </source>
</evidence>
<name>A0AAN9M654_PHACN</name>
<dbReference type="GO" id="GO:0016705">
    <property type="term" value="F:oxidoreductase activity, acting on paired donors, with incorporation or reduction of molecular oxygen"/>
    <property type="evidence" value="ECO:0007669"/>
    <property type="project" value="InterPro"/>
</dbReference>
<comment type="caution">
    <text evidence="10">The sequence shown here is derived from an EMBL/GenBank/DDBJ whole genome shotgun (WGS) entry which is preliminary data.</text>
</comment>
<dbReference type="InterPro" id="IPR001128">
    <property type="entry name" value="Cyt_P450"/>
</dbReference>
<dbReference type="GO" id="GO:0004497">
    <property type="term" value="F:monooxygenase activity"/>
    <property type="evidence" value="ECO:0007669"/>
    <property type="project" value="UniProtKB-KW"/>
</dbReference>
<keyword evidence="4 8" id="KW-0479">Metal-binding</keyword>
<sequence length="1052" mass="119782">MESQLLHMFGLAIPFFLFMIVALKIGTNLKKTESSQKIVPGPWKLPIIGSIHNLLTSTPHRKLRDLAKIYGPLMHLQLGEVFTIIVSSPEYAKEIMKTHDLIFASRPTILASDIMAYQSTDIIFSPYGKYWRQLRKICTLELFTHKRVNSFNPIREEELTNLVKMIDSHKGSPFNLTQTLLPSVYNIISRAAFGMKCKDQEEFISLLNQAITVGSGFNIGDLFPSSKWLQLLSGLRPKVERLHQQIDRILEGIINEHKEAKSKAREGHGEAREDLVDVLLKFQDGNDSNQDIYLTNNNIKAIILDIFAAGGESSATTINWAMAEIVRDPRVMKKAQVEVREVFNMKGRVDGTSINELVYLKSIVKETLRLHPPTPLLLPRKCGQTCEINGYHIPVETKVIVNAWAIGRDPNYWTEADRFYPERFIDNSIDYKGTNFEYIPFGAGRRICPGSTFGLVNIEMALAFLLYHFDWKLPQGMKNEDLDLTEHFGATVRRKEDLYLIPVTYHPFLCLALYISFPSTLSKKKHREEETKTTKSSSSVTMDSQLLNMLALIIFFILFMIVALKTLTNLKKSKSSPNIPPAPWKLPIIGNIHNLLTSTPHRKLRDLAKIYGPFMHLQLGEVFTIIVSSPQYAKEIMKTHDLNFASRPKILASDILSYESTNIVFASYGNYWRQLRKICTVELFTHKRISSFQPVREEELTHLVRMIDSHEGSPFNLTEAVLSSVYNLMARAAFGKKCKDQEEFISLLKEGGKIGSGFNIGDLFPSAKWLQIVTGLRPKLERLHRQIDRILEDIITEHKEAKSKGKGGQGEAEEDLVDVLLKFQDGNDSNQDICLTVDNIKAIILDVFGAGGETSSTTINWAMAEMIRDPRVMKKAQDEVREVFNMKGRVDKICMDELKYLKLVVKETLRLHPPAPLLLPRECREACEINGYHIPAKSKVIVNAWAIGRDPNYWSEAERFYPERYIDSSIDYKGNNFEYIPFGAGRRICPGSTFGLISVELTLAFLLYHFDWKLPMGMKNEDLDMTEQFGVTVGRKDDLYLIPVTSPPFLVR</sequence>
<evidence type="ECO:0000313" key="10">
    <source>
        <dbReference type="EMBL" id="KAK7348985.1"/>
    </source>
</evidence>
<dbReference type="InterPro" id="IPR036396">
    <property type="entry name" value="Cyt_P450_sf"/>
</dbReference>
<evidence type="ECO:0000256" key="3">
    <source>
        <dbReference type="ARBA" id="ARBA00022617"/>
    </source>
</evidence>
<feature type="transmembrane region" description="Helical" evidence="9">
    <location>
        <begin position="498"/>
        <end position="517"/>
    </location>
</feature>
<dbReference type="AlphaFoldDB" id="A0AAN9M654"/>
<dbReference type="PRINTS" id="PR00463">
    <property type="entry name" value="EP450I"/>
</dbReference>
<dbReference type="CDD" id="cd11072">
    <property type="entry name" value="CYP71-like"/>
    <property type="match status" value="2"/>
</dbReference>
<evidence type="ECO:0000256" key="7">
    <source>
        <dbReference type="ARBA" id="ARBA00023033"/>
    </source>
</evidence>
<keyword evidence="11" id="KW-1185">Reference proteome</keyword>
<feature type="binding site" description="axial binding residue" evidence="8">
    <location>
        <position position="448"/>
    </location>
    <ligand>
        <name>heme</name>
        <dbReference type="ChEBI" id="CHEBI:30413"/>
    </ligand>
    <ligandPart>
        <name>Fe</name>
        <dbReference type="ChEBI" id="CHEBI:18248"/>
    </ligandPart>
</feature>
<feature type="transmembrane region" description="Helical" evidence="9">
    <location>
        <begin position="447"/>
        <end position="469"/>
    </location>
</feature>
<dbReference type="FunFam" id="1.10.630.10:FF:000008">
    <property type="entry name" value="Cytochrome P450 71D8"/>
    <property type="match status" value="2"/>
</dbReference>
<evidence type="ECO:0000256" key="8">
    <source>
        <dbReference type="PIRSR" id="PIRSR602401-1"/>
    </source>
</evidence>
<evidence type="ECO:0008006" key="12">
    <source>
        <dbReference type="Google" id="ProtNLM"/>
    </source>
</evidence>
<comment type="similarity">
    <text evidence="2">Belongs to the cytochrome P450 family.</text>
</comment>
<dbReference type="EMBL" id="JAYMYR010000008">
    <property type="protein sequence ID" value="KAK7348985.1"/>
    <property type="molecule type" value="Genomic_DNA"/>
</dbReference>
<dbReference type="Pfam" id="PF00067">
    <property type="entry name" value="p450"/>
    <property type="match status" value="2"/>
</dbReference>
<dbReference type="PANTHER" id="PTHR47955">
    <property type="entry name" value="CYTOCHROME P450 FAMILY 71 PROTEIN"/>
    <property type="match status" value="1"/>
</dbReference>
<dbReference type="Proteomes" id="UP001374584">
    <property type="component" value="Unassembled WGS sequence"/>
</dbReference>
<evidence type="ECO:0000256" key="5">
    <source>
        <dbReference type="ARBA" id="ARBA00023002"/>
    </source>
</evidence>
<dbReference type="GO" id="GO:0020037">
    <property type="term" value="F:heme binding"/>
    <property type="evidence" value="ECO:0007669"/>
    <property type="project" value="InterPro"/>
</dbReference>
<keyword evidence="6 8" id="KW-0408">Iron</keyword>
<keyword evidence="3 8" id="KW-0349">Heme</keyword>
<comment type="cofactor">
    <cofactor evidence="1 8">
        <name>heme</name>
        <dbReference type="ChEBI" id="CHEBI:30413"/>
    </cofactor>
</comment>
<dbReference type="PANTHER" id="PTHR47955:SF8">
    <property type="entry name" value="CYTOCHROME P450 71D11-LIKE"/>
    <property type="match status" value="1"/>
</dbReference>
<feature type="transmembrane region" description="Helical" evidence="9">
    <location>
        <begin position="546"/>
        <end position="564"/>
    </location>
</feature>
<evidence type="ECO:0000256" key="2">
    <source>
        <dbReference type="ARBA" id="ARBA00010617"/>
    </source>
</evidence>
<dbReference type="InterPro" id="IPR002401">
    <property type="entry name" value="Cyt_P450_E_grp-I"/>
</dbReference>
<dbReference type="PROSITE" id="PS00086">
    <property type="entry name" value="CYTOCHROME_P450"/>
    <property type="match status" value="2"/>
</dbReference>